<dbReference type="AlphaFoldDB" id="A0A250WQ65"/>
<accession>A0A250WQ65</accession>
<dbReference type="SUPFAM" id="SSF53474">
    <property type="entry name" value="alpha/beta-Hydrolases"/>
    <property type="match status" value="1"/>
</dbReference>
<comment type="caution">
    <text evidence="2">The sequence shown here is derived from an EMBL/GenBank/DDBJ whole genome shotgun (WGS) entry which is preliminary data.</text>
</comment>
<dbReference type="InterPro" id="IPR051044">
    <property type="entry name" value="MAG_DAG_Lipase"/>
</dbReference>
<evidence type="ECO:0000313" key="2">
    <source>
        <dbReference type="EMBL" id="GAX72846.1"/>
    </source>
</evidence>
<dbReference type="STRING" id="1157962.A0A250WQ65"/>
<evidence type="ECO:0000259" key="1">
    <source>
        <dbReference type="Pfam" id="PF12146"/>
    </source>
</evidence>
<reference evidence="2 3" key="1">
    <citation type="submission" date="2017-08" db="EMBL/GenBank/DDBJ databases">
        <title>Acidophilic green algal genome provides insights into adaptation to an acidic environment.</title>
        <authorList>
            <person name="Hirooka S."/>
            <person name="Hirose Y."/>
            <person name="Kanesaki Y."/>
            <person name="Higuchi S."/>
            <person name="Fujiwara T."/>
            <person name="Onuma R."/>
            <person name="Era A."/>
            <person name="Ohbayashi R."/>
            <person name="Uzuka A."/>
            <person name="Nozaki H."/>
            <person name="Yoshikawa H."/>
            <person name="Miyagishima S.Y."/>
        </authorList>
    </citation>
    <scope>NUCLEOTIDE SEQUENCE [LARGE SCALE GENOMIC DNA]</scope>
    <source>
        <strain evidence="2 3">NIES-2499</strain>
    </source>
</reference>
<dbReference type="FunFam" id="3.40.50.1820:FF:000117">
    <property type="entry name" value="Monoglyceride lipase, putative"/>
    <property type="match status" value="1"/>
</dbReference>
<dbReference type="EMBL" id="BEGY01000001">
    <property type="protein sequence ID" value="GAX72846.1"/>
    <property type="molecule type" value="Genomic_DNA"/>
</dbReference>
<proteinExistence type="predicted"/>
<sequence>MKDKLESWIVNKRGQRLYCKKFEPLTQRPIARLYFHHGLSEHASRYDKVFSRMSDSGITVCTYDAHGHGKSDPHEKLERSLVWQFKHLVEDFYEVVDNFESREAEILRILKALVINPPKPVPVFLGGHSMGGLVAAHAALSPPPHFQWAGLLLHSPALDVEWNAMLRIQAQLGSVMSTLIPKARIVPAVRPEDMSQDPSVVQDYLSDPLNTIGNVCARTGNEILTAFRQLGRRSKDLCLPIYIAHGTNDRCTSFAASSRFLKDVSSSDKTFNDFPGGYHELLHGPEWRDATDSMTRWIAKRSATTMAKL</sequence>
<evidence type="ECO:0000313" key="3">
    <source>
        <dbReference type="Proteomes" id="UP000232323"/>
    </source>
</evidence>
<dbReference type="Pfam" id="PF12146">
    <property type="entry name" value="Hydrolase_4"/>
    <property type="match status" value="1"/>
</dbReference>
<protein>
    <recommendedName>
        <fullName evidence="1">Serine aminopeptidase S33 domain-containing protein</fullName>
    </recommendedName>
</protein>
<dbReference type="Gene3D" id="3.40.50.1820">
    <property type="entry name" value="alpha/beta hydrolase"/>
    <property type="match status" value="1"/>
</dbReference>
<organism evidence="2 3">
    <name type="scientific">Chlamydomonas eustigma</name>
    <dbReference type="NCBI Taxonomy" id="1157962"/>
    <lineage>
        <taxon>Eukaryota</taxon>
        <taxon>Viridiplantae</taxon>
        <taxon>Chlorophyta</taxon>
        <taxon>core chlorophytes</taxon>
        <taxon>Chlorophyceae</taxon>
        <taxon>CS clade</taxon>
        <taxon>Chlamydomonadales</taxon>
        <taxon>Chlamydomonadaceae</taxon>
        <taxon>Chlamydomonas</taxon>
    </lineage>
</organism>
<dbReference type="InterPro" id="IPR029058">
    <property type="entry name" value="AB_hydrolase_fold"/>
</dbReference>
<dbReference type="InterPro" id="IPR022742">
    <property type="entry name" value="Hydrolase_4"/>
</dbReference>
<dbReference type="Proteomes" id="UP000232323">
    <property type="component" value="Unassembled WGS sequence"/>
</dbReference>
<keyword evidence="3" id="KW-1185">Reference proteome</keyword>
<dbReference type="PANTHER" id="PTHR11614">
    <property type="entry name" value="PHOSPHOLIPASE-RELATED"/>
    <property type="match status" value="1"/>
</dbReference>
<name>A0A250WQ65_9CHLO</name>
<feature type="domain" description="Serine aminopeptidase S33" evidence="1">
    <location>
        <begin position="28"/>
        <end position="285"/>
    </location>
</feature>
<gene>
    <name evidence="2" type="ORF">CEUSTIGMA_g301.t1</name>
</gene>
<dbReference type="OrthoDB" id="2498029at2759"/>